<evidence type="ECO:0000313" key="3">
    <source>
        <dbReference type="EMBL" id="GAA3753160.1"/>
    </source>
</evidence>
<evidence type="ECO:0000256" key="2">
    <source>
        <dbReference type="SAM" id="SignalP"/>
    </source>
</evidence>
<keyword evidence="4" id="KW-1185">Reference proteome</keyword>
<accession>A0ABP7G0K7</accession>
<dbReference type="Proteomes" id="UP001501367">
    <property type="component" value="Unassembled WGS sequence"/>
</dbReference>
<dbReference type="RefSeq" id="WP_278020242.1">
    <property type="nucleotide sequence ID" value="NZ_BAABDT010000007.1"/>
</dbReference>
<reference evidence="4" key="1">
    <citation type="journal article" date="2019" name="Int. J. Syst. Evol. Microbiol.">
        <title>The Global Catalogue of Microorganisms (GCM) 10K type strain sequencing project: providing services to taxonomists for standard genome sequencing and annotation.</title>
        <authorList>
            <consortium name="The Broad Institute Genomics Platform"/>
            <consortium name="The Broad Institute Genome Sequencing Center for Infectious Disease"/>
            <person name="Wu L."/>
            <person name="Ma J."/>
        </authorList>
    </citation>
    <scope>NUCLEOTIDE SEQUENCE [LARGE SCALE GENOMIC DNA]</scope>
    <source>
        <strain evidence="4">JCM 17336</strain>
    </source>
</reference>
<protein>
    <recommendedName>
        <fullName evidence="5">Signal peptidase</fullName>
    </recommendedName>
</protein>
<feature type="signal peptide" evidence="2">
    <location>
        <begin position="1"/>
        <end position="22"/>
    </location>
</feature>
<proteinExistence type="predicted"/>
<gene>
    <name evidence="3" type="ORF">GCM10022422_43670</name>
</gene>
<evidence type="ECO:0000256" key="1">
    <source>
        <dbReference type="SAM" id="Phobius"/>
    </source>
</evidence>
<keyword evidence="2" id="KW-0732">Signal</keyword>
<keyword evidence="1" id="KW-0812">Transmembrane</keyword>
<dbReference type="EMBL" id="BAABDT010000007">
    <property type="protein sequence ID" value="GAA3753160.1"/>
    <property type="molecule type" value="Genomic_DNA"/>
</dbReference>
<evidence type="ECO:0008006" key="5">
    <source>
        <dbReference type="Google" id="ProtNLM"/>
    </source>
</evidence>
<sequence length="92" mass="9801">MKNLKAPFLVIALLLNVLLVTAGSEHPPKPMLNSAKVNTTAGDDDEECDDLTQNCDNHAGIPIDQNIVFLAIGGLALGFAVIYKNNIKKASI</sequence>
<keyword evidence="1" id="KW-0472">Membrane</keyword>
<name>A0ABP7G0K7_9FLAO</name>
<evidence type="ECO:0000313" key="4">
    <source>
        <dbReference type="Proteomes" id="UP001501367"/>
    </source>
</evidence>
<feature type="transmembrane region" description="Helical" evidence="1">
    <location>
        <begin position="67"/>
        <end position="83"/>
    </location>
</feature>
<comment type="caution">
    <text evidence="3">The sequence shown here is derived from an EMBL/GenBank/DDBJ whole genome shotgun (WGS) entry which is preliminary data.</text>
</comment>
<organism evidence="3 4">
    <name type="scientific">Flavobacterium ginsengisoli</name>
    <dbReference type="NCBI Taxonomy" id="871694"/>
    <lineage>
        <taxon>Bacteria</taxon>
        <taxon>Pseudomonadati</taxon>
        <taxon>Bacteroidota</taxon>
        <taxon>Flavobacteriia</taxon>
        <taxon>Flavobacteriales</taxon>
        <taxon>Flavobacteriaceae</taxon>
        <taxon>Flavobacterium</taxon>
    </lineage>
</organism>
<feature type="chain" id="PRO_5047321352" description="Signal peptidase" evidence="2">
    <location>
        <begin position="23"/>
        <end position="92"/>
    </location>
</feature>
<keyword evidence="1" id="KW-1133">Transmembrane helix</keyword>